<feature type="chain" id="PRO_5013328131" description="Secreted protein" evidence="1">
    <location>
        <begin position="21"/>
        <end position="114"/>
    </location>
</feature>
<evidence type="ECO:0000313" key="3">
    <source>
        <dbReference type="Proteomes" id="UP000215595"/>
    </source>
</evidence>
<evidence type="ECO:0000256" key="1">
    <source>
        <dbReference type="SAM" id="SignalP"/>
    </source>
</evidence>
<evidence type="ECO:0008006" key="4">
    <source>
        <dbReference type="Google" id="ProtNLM"/>
    </source>
</evidence>
<dbReference type="PROSITE" id="PS51257">
    <property type="entry name" value="PROKAR_LIPOPROTEIN"/>
    <property type="match status" value="1"/>
</dbReference>
<reference evidence="2 3" key="1">
    <citation type="submission" date="2017-03" db="EMBL/GenBank/DDBJ databases">
        <title>Lifting the veil on microbial sulfur biogeochemistry in mining wastewaters.</title>
        <authorList>
            <person name="Kantor R.S."/>
            <person name="Colenbrander Nelson T."/>
            <person name="Marshall S."/>
            <person name="Bennett D."/>
            <person name="Apte S."/>
            <person name="Camacho D."/>
            <person name="Thomas B.C."/>
            <person name="Warren L.A."/>
            <person name="Banfield J.F."/>
        </authorList>
    </citation>
    <scope>NUCLEOTIDE SEQUENCE [LARGE SCALE GENOMIC DNA]</scope>
    <source>
        <strain evidence="2">32-69-9</strain>
    </source>
</reference>
<feature type="signal peptide" evidence="1">
    <location>
        <begin position="1"/>
        <end position="20"/>
    </location>
</feature>
<evidence type="ECO:0000313" key="2">
    <source>
        <dbReference type="EMBL" id="OYX34056.1"/>
    </source>
</evidence>
<keyword evidence="1" id="KW-0732">Signal</keyword>
<dbReference type="Proteomes" id="UP000215595">
    <property type="component" value="Unassembled WGS sequence"/>
</dbReference>
<proteinExistence type="predicted"/>
<comment type="caution">
    <text evidence="2">The sequence shown here is derived from an EMBL/GenBank/DDBJ whole genome shotgun (WGS) entry which is preliminary data.</text>
</comment>
<protein>
    <recommendedName>
        <fullName evidence="4">Secreted protein</fullName>
    </recommendedName>
</protein>
<gene>
    <name evidence="2" type="ORF">B7Z01_06870</name>
</gene>
<dbReference type="AlphaFoldDB" id="A0A258FNZ0"/>
<accession>A0A258FNZ0</accession>
<dbReference type="EMBL" id="NCEB01000011">
    <property type="protein sequence ID" value="OYX34056.1"/>
    <property type="molecule type" value="Genomic_DNA"/>
</dbReference>
<sequence length="114" mass="11710">MRLLIAAIALLASACSPMTAPDATAPTRTAAEACAARGGDLMRVGRLQTERCVVPFSDAGRVCRDGDDCMGDCRAKEAGPNAGEVTGVCAPNDLPFGCNTPIENGRAQPTLCVD</sequence>
<name>A0A258FNZ0_9CAUL</name>
<organism evidence="2 3">
    <name type="scientific">Brevundimonas subvibrioides</name>
    <dbReference type="NCBI Taxonomy" id="74313"/>
    <lineage>
        <taxon>Bacteria</taxon>
        <taxon>Pseudomonadati</taxon>
        <taxon>Pseudomonadota</taxon>
        <taxon>Alphaproteobacteria</taxon>
        <taxon>Caulobacterales</taxon>
        <taxon>Caulobacteraceae</taxon>
        <taxon>Brevundimonas</taxon>
    </lineage>
</organism>